<organism evidence="4">
    <name type="scientific">Camponotus floridanus</name>
    <name type="common">Florida carpenter ant</name>
    <dbReference type="NCBI Taxonomy" id="104421"/>
    <lineage>
        <taxon>Eukaryota</taxon>
        <taxon>Metazoa</taxon>
        <taxon>Ecdysozoa</taxon>
        <taxon>Arthropoda</taxon>
        <taxon>Hexapoda</taxon>
        <taxon>Insecta</taxon>
        <taxon>Pterygota</taxon>
        <taxon>Neoptera</taxon>
        <taxon>Endopterygota</taxon>
        <taxon>Hymenoptera</taxon>
        <taxon>Apocrita</taxon>
        <taxon>Aculeata</taxon>
        <taxon>Formicoidea</taxon>
        <taxon>Formicidae</taxon>
        <taxon>Formicinae</taxon>
        <taxon>Camponotus</taxon>
    </lineage>
</organism>
<reference evidence="3 4" key="1">
    <citation type="journal article" date="2010" name="Science">
        <title>Genomic comparison of the ants Camponotus floridanus and Harpegnathos saltator.</title>
        <authorList>
            <person name="Bonasio R."/>
            <person name="Zhang G."/>
            <person name="Ye C."/>
            <person name="Mutti N.S."/>
            <person name="Fang X."/>
            <person name="Qin N."/>
            <person name="Donahue G."/>
            <person name="Yang P."/>
            <person name="Li Q."/>
            <person name="Li C."/>
            <person name="Zhang P."/>
            <person name="Huang Z."/>
            <person name="Berger S.L."/>
            <person name="Reinberg D."/>
            <person name="Wang J."/>
            <person name="Liebig J."/>
        </authorList>
    </citation>
    <scope>NUCLEOTIDE SEQUENCE [LARGE SCALE GENOMIC DNA]</scope>
    <source>
        <strain evidence="4">C129</strain>
    </source>
</reference>
<accession>E2API2</accession>
<dbReference type="InParanoid" id="E2API2"/>
<feature type="region of interest" description="Disordered" evidence="1">
    <location>
        <begin position="1"/>
        <end position="21"/>
    </location>
</feature>
<name>E2API2_CAMFO</name>
<evidence type="ECO:0000256" key="2">
    <source>
        <dbReference type="SAM" id="Phobius"/>
    </source>
</evidence>
<evidence type="ECO:0000313" key="3">
    <source>
        <dbReference type="EMBL" id="EFN64638.1"/>
    </source>
</evidence>
<dbReference type="OMA" id="DTEPYKF"/>
<sequence>MIHLLRSKYSREDPSSRVVDANNDPMIEVDYSSGGTGMDVGSFVTHQYQKKKKKRTSDAKKMLLPYVLLLLPFFVTAQESQSMNTLDRETLRNNGSKDVLDRIGESFINAVDAFFPGSKLYNNTEEGKKIKSKLGKYIIPLIIGVLLIKSILLPLTLKTLAVLSGKAVVLSLMSLILAAIVGLKKAAQEASYEMNKYRRQDKYDFIDNAQEFEPYRIYKERRKKK</sequence>
<dbReference type="Pfam" id="PF07898">
    <property type="entry name" value="DUF1676"/>
    <property type="match status" value="1"/>
</dbReference>
<dbReference type="EMBL" id="GL441542">
    <property type="protein sequence ID" value="EFN64638.1"/>
    <property type="molecule type" value="Genomic_DNA"/>
</dbReference>
<gene>
    <name evidence="3" type="ORF">EAG_08281</name>
</gene>
<protein>
    <submittedName>
        <fullName evidence="3">Uncharacterized protein</fullName>
    </submittedName>
</protein>
<evidence type="ECO:0000313" key="4">
    <source>
        <dbReference type="Proteomes" id="UP000000311"/>
    </source>
</evidence>
<proteinExistence type="predicted"/>
<keyword evidence="4" id="KW-1185">Reference proteome</keyword>
<feature type="transmembrane region" description="Helical" evidence="2">
    <location>
        <begin position="137"/>
        <end position="157"/>
    </location>
</feature>
<dbReference type="OrthoDB" id="6627826at2759"/>
<keyword evidence="2" id="KW-0472">Membrane</keyword>
<evidence type="ECO:0000256" key="1">
    <source>
        <dbReference type="SAM" id="MobiDB-lite"/>
    </source>
</evidence>
<dbReference type="AlphaFoldDB" id="E2API2"/>
<dbReference type="InterPro" id="IPR012464">
    <property type="entry name" value="DUF1676"/>
</dbReference>
<keyword evidence="2" id="KW-0812">Transmembrane</keyword>
<keyword evidence="2" id="KW-1133">Transmembrane helix</keyword>
<feature type="transmembrane region" description="Helical" evidence="2">
    <location>
        <begin position="163"/>
        <end position="183"/>
    </location>
</feature>
<dbReference type="Proteomes" id="UP000000311">
    <property type="component" value="Unassembled WGS sequence"/>
</dbReference>